<dbReference type="InterPro" id="IPR007298">
    <property type="entry name" value="Cu-R_lipoprotein_NlpE"/>
</dbReference>
<dbReference type="Pfam" id="PF04170">
    <property type="entry name" value="NlpE"/>
    <property type="match status" value="1"/>
</dbReference>
<dbReference type="Proteomes" id="UP000557842">
    <property type="component" value="Unassembled WGS sequence"/>
</dbReference>
<proteinExistence type="predicted"/>
<reference evidence="3 4" key="1">
    <citation type="submission" date="2018-05" db="EMBL/GenBank/DDBJ databases">
        <authorList>
            <consortium name="PulseNet: The National Subtyping Network for Foodborne Disease Surveillance"/>
            <person name="Tarr C.L."/>
            <person name="Trees E."/>
            <person name="Katz L.S."/>
            <person name="Carleton-Romer H.A."/>
            <person name="Stroika S."/>
            <person name="Kucerova Z."/>
            <person name="Roache K.F."/>
            <person name="Sabol A.L."/>
            <person name="Besser J."/>
            <person name="Gerner-Smidt P."/>
        </authorList>
    </citation>
    <scope>NUCLEOTIDE SEQUENCE</scope>
    <source>
        <strain evidence="2">2014D-0197</strain>
        <strain evidence="1 4">2016D-0221</strain>
        <strain evidence="3">D4313</strain>
    </source>
</reference>
<protein>
    <submittedName>
        <fullName evidence="3">Copper resistance protein NlpE</fullName>
    </submittedName>
</protein>
<evidence type="ECO:0000313" key="2">
    <source>
        <dbReference type="EMBL" id="EAK0452105.1"/>
    </source>
</evidence>
<dbReference type="EMBL" id="AABQDW010000006">
    <property type="protein sequence ID" value="EAI5407977.1"/>
    <property type="molecule type" value="Genomic_DNA"/>
</dbReference>
<organism evidence="3">
    <name type="scientific">Campylobacter fetus</name>
    <dbReference type="NCBI Taxonomy" id="196"/>
    <lineage>
        <taxon>Bacteria</taxon>
        <taxon>Pseudomonadati</taxon>
        <taxon>Campylobacterota</taxon>
        <taxon>Epsilonproteobacteria</taxon>
        <taxon>Campylobacterales</taxon>
        <taxon>Campylobacteraceae</taxon>
        <taxon>Campylobacter</taxon>
    </lineage>
</organism>
<accession>A0A5L4H4E8</accession>
<dbReference type="EMBL" id="AACCXM010000001">
    <property type="protein sequence ID" value="EAK0468216.1"/>
    <property type="molecule type" value="Genomic_DNA"/>
</dbReference>
<comment type="caution">
    <text evidence="3">The sequence shown here is derived from an EMBL/GenBank/DDBJ whole genome shotgun (WGS) entry which is preliminary data.</text>
</comment>
<evidence type="ECO:0000313" key="1">
    <source>
        <dbReference type="EMBL" id="EAI5407977.1"/>
    </source>
</evidence>
<dbReference type="RefSeq" id="WP_038453321.1">
    <property type="nucleotide sequence ID" value="NZ_AABUZP020000005.1"/>
</dbReference>
<name>A0A5L4H4E8_CAMFE</name>
<sequence>MKNMILSIVAFTIFVGCGSANQPTNDRKTFETTLPCADCSEIKSILQLDSNGSFILSDTYVKDINQTFTQSGLYKTDGEIIIITSDDNETFYFKKDGLNLNRLDADKNLIEGEFKDYYTYKLQK</sequence>
<evidence type="ECO:0000313" key="4">
    <source>
        <dbReference type="Proteomes" id="UP000557842"/>
    </source>
</evidence>
<dbReference type="EMBL" id="AACCXK010000001">
    <property type="protein sequence ID" value="EAK0452105.1"/>
    <property type="molecule type" value="Genomic_DNA"/>
</dbReference>
<gene>
    <name evidence="2" type="ORF">AAH17_00305</name>
    <name evidence="3" type="ORF">AAH24_02365</name>
    <name evidence="1" type="ORF">BVH53_04605</name>
</gene>
<evidence type="ECO:0000313" key="3">
    <source>
        <dbReference type="EMBL" id="EAK0468216.1"/>
    </source>
</evidence>
<dbReference type="PROSITE" id="PS51257">
    <property type="entry name" value="PROKAR_LIPOPROTEIN"/>
    <property type="match status" value="1"/>
</dbReference>
<dbReference type="Gene3D" id="2.40.128.640">
    <property type="match status" value="1"/>
</dbReference>
<dbReference type="AlphaFoldDB" id="A0A5L4H4E8"/>